<protein>
    <submittedName>
        <fullName evidence="1">Uncharacterized protein</fullName>
    </submittedName>
</protein>
<dbReference type="EMBL" id="CM045880">
    <property type="protein sequence ID" value="KAI7938391.1"/>
    <property type="molecule type" value="Genomic_DNA"/>
</dbReference>
<evidence type="ECO:0000313" key="1">
    <source>
        <dbReference type="EMBL" id="KAI7938391.1"/>
    </source>
</evidence>
<reference evidence="1 2" key="3">
    <citation type="journal article" date="2022" name="Microbiol. Spectr.">
        <title>Folding features and dynamics of 3D genome architecture in plant fungal pathogens.</title>
        <authorList>
            <person name="Xia C."/>
        </authorList>
    </citation>
    <scope>NUCLEOTIDE SEQUENCE [LARGE SCALE GENOMIC DNA]</scope>
    <source>
        <strain evidence="1 2">93-210</strain>
    </source>
</reference>
<keyword evidence="2" id="KW-1185">Reference proteome</keyword>
<sequence length="1764" mass="197036">MAPSPGSPRKLRSSTSVRAKGKKNISNSVSYRRPADQPVSQKTPNPAEEILELIANSSKGIWKTSDELKVVHLRGILKHYQVPKIANARRPSLVKRYNLLIDENTQSHLTSESVVFSLAPVNYNKQSTKKRKRAGSDINKDDSPLPKPRKKTRARPQVTSPHVSKGALPELTCEIRKPKSASESYRSSSNNTPSASTPKAPIIFNPSNHISPQTIDLNLQNDTISSDQNGKDIHLDPGSESNQDLDKTSTYDVGQLKSSTKSNQDHGNSSSDNVPLASTPKPSIISNCSSHISPQTTNPNLQNNKISSDQNERDGCLNPGSESDQDLDETTSDDFPLASTSRPLIMNDKTKHRENDNLTNNLPLACVPRSASTSNSFSQKNNNSTDNIHMSLLPIQSHDPTISNISPSAATSLPATSHHSETTTLSQTHDQRASQSETGAYKNVLLPPNSSDADMSNHGTVATNNGVFSHFEAFLSTPSLTVLGKRKRVADTSIISDVEKVSFQEMRAVLSSNGITHTFAHQKDEIAPKYLDLCSRYDETLLRKSRRLNNTWLSRSWTKVVAPGNVNTSEACIQGPETSTSQIQDVTPFVLPIKFPPRQSVDQSTDASTTRIQDVTPLVLPTQSPPRQPVNQTHPYTEPTHPIGRLNLQATEIGDLATDLKGCKRSRSPLVLQSHQQIHNTSSLLGLHASELTPSQLKEILDQHQISYDPNDRLARIINLYNELLSSMELETQHKVRRKQNQHVTRYPRPRRSTQKQSRPRNDTQSAETSAVVDSISPIYEAVQPFYPASTYIPSDDHRPPSHNDPLVFRNPTKFLNQNSDFHYQNPDPLDQYYPPDEDMTVDNNPQFTFASEDSHISNNRSFDQEYLAKNKHSAVHNLESPVDAAEKEEPLSGIVNSPLYIEHSPVANGDSSVHNQEDEQPCGNNQECHDGNEDSQPCGNNQECHDGNEDSSVDDHEYSVHSNDYSNSPSEEASFDEGSDFDQLADGNSEDEYATNLQESDPPNSVESPNPSQSPKDLAKSQEPGQSEISMAQDQAHQSAIKTSWTSGNLLTKAILKNILKEHHIPFKSRDDKQTLVKHYEQLVSSQDQAIGETQPSQSAELSSTACDYLTTEILPPCTPKSPQDLLPEAESNFNKFSPEELREMLHPFPLKTSSLSKKALVLLCKAHVIIDEPMKLRHGSQHSGTNCGSQHSGTDHGSQHSGTNRGSEHLGAGLGSQHSGTDAASDFNRQIPMEIDSCSLEIEERRPTTAQNTDILHRLDTLVELQTQTNHLLTIQATTSERHNKDLMLRIDSLAPQMDQIIGLAATNNDNETLTAALSSSRKSFAFEKTHTTTPGGRFAELIRTHVATLFGLRPGEQIPPPASEAERAQWMSQPTEEPYNTEDTSIQIDDFDDQHFPYPNGPGHADASLQTLKFIKREMNRFGISTFRPDLAKRWSDPDNAFLWNFAVKLFIDLVERYEYQGINLQMYGHHIITSRMKAHVKDTWQKTYRKNQLGTQTSEDLQSAAKRARGTTRVTKLRRVRCDTMVHITDLKGLIPIVEKCCSEDESDDQSDAMSIDSDVSSSECESEVMRIDNSVIPGRRSSIRTPKKARFSNSNPKCCIVHKFIWRNPEVDNLMNLIDKWRLQKSQSTPKKRRGPIPAIRRRPAFPIIIDTEPSSGLPYDFYDPEWLRTLSDVRMASLNASPKPALEFYASILRKYLSTPIRETYENDPQFKEANRLAYPDDFQNSSGNVKKKKDKKFNHKPDWVIKKERQNQSISMK</sequence>
<accession>A0ACC0DTC8</accession>
<reference evidence="2" key="2">
    <citation type="journal article" date="2018" name="Mol. Plant Microbe Interact.">
        <title>Genome sequence resources for the wheat stripe rust pathogen (Puccinia striiformis f. sp. tritici) and the barley stripe rust pathogen (Puccinia striiformis f. sp. hordei).</title>
        <authorList>
            <person name="Xia C."/>
            <person name="Wang M."/>
            <person name="Yin C."/>
            <person name="Cornejo O.E."/>
            <person name="Hulbert S.H."/>
            <person name="Chen X."/>
        </authorList>
    </citation>
    <scope>NUCLEOTIDE SEQUENCE [LARGE SCALE GENOMIC DNA]</scope>
    <source>
        <strain evidence="2">93-210</strain>
    </source>
</reference>
<name>A0ACC0DTC8_9BASI</name>
<comment type="caution">
    <text evidence="1">The sequence shown here is derived from an EMBL/GenBank/DDBJ whole genome shotgun (WGS) entry which is preliminary data.</text>
</comment>
<gene>
    <name evidence="1" type="ORF">MJO28_015311</name>
</gene>
<organism evidence="1 2">
    <name type="scientific">Puccinia striiformis f. sp. tritici</name>
    <dbReference type="NCBI Taxonomy" id="168172"/>
    <lineage>
        <taxon>Eukaryota</taxon>
        <taxon>Fungi</taxon>
        <taxon>Dikarya</taxon>
        <taxon>Basidiomycota</taxon>
        <taxon>Pucciniomycotina</taxon>
        <taxon>Pucciniomycetes</taxon>
        <taxon>Pucciniales</taxon>
        <taxon>Pucciniaceae</taxon>
        <taxon>Puccinia</taxon>
    </lineage>
</organism>
<dbReference type="Proteomes" id="UP001060170">
    <property type="component" value="Chromosome 16"/>
</dbReference>
<evidence type="ECO:0000313" key="2">
    <source>
        <dbReference type="Proteomes" id="UP001060170"/>
    </source>
</evidence>
<reference evidence="2" key="1">
    <citation type="journal article" date="2018" name="BMC Genomics">
        <title>Genomic insights into host adaptation between the wheat stripe rust pathogen (Puccinia striiformis f. sp. tritici) and the barley stripe rust pathogen (Puccinia striiformis f. sp. hordei).</title>
        <authorList>
            <person name="Xia C."/>
            <person name="Wang M."/>
            <person name="Yin C."/>
            <person name="Cornejo O.E."/>
            <person name="Hulbert S.H."/>
            <person name="Chen X."/>
        </authorList>
    </citation>
    <scope>NUCLEOTIDE SEQUENCE [LARGE SCALE GENOMIC DNA]</scope>
    <source>
        <strain evidence="2">93-210</strain>
    </source>
</reference>
<proteinExistence type="predicted"/>